<dbReference type="InterPro" id="IPR007146">
    <property type="entry name" value="Sas10/Utp3/C1D"/>
</dbReference>
<dbReference type="RefSeq" id="XP_011645900.1">
    <property type="nucleotide sequence ID" value="XM_011647598.2"/>
</dbReference>
<dbReference type="GO" id="GO:0003677">
    <property type="term" value="F:DNA binding"/>
    <property type="evidence" value="ECO:0007669"/>
    <property type="project" value="UniProtKB-KW"/>
</dbReference>
<dbReference type="GO" id="GO:0000460">
    <property type="term" value="P:maturation of 5.8S rRNA"/>
    <property type="evidence" value="ECO:0007669"/>
    <property type="project" value="TreeGrafter"/>
</dbReference>
<comment type="similarity">
    <text evidence="2 7">Belongs to the C1D family.</text>
</comment>
<dbReference type="GO" id="GO:0010468">
    <property type="term" value="P:regulation of gene expression"/>
    <property type="evidence" value="ECO:0007669"/>
    <property type="project" value="TreeGrafter"/>
</dbReference>
<dbReference type="GO" id="GO:0003723">
    <property type="term" value="F:RNA binding"/>
    <property type="evidence" value="ECO:0007669"/>
    <property type="project" value="UniProtKB-UniRule"/>
</dbReference>
<dbReference type="GO" id="GO:0005737">
    <property type="term" value="C:cytoplasm"/>
    <property type="evidence" value="ECO:0007669"/>
    <property type="project" value="UniProtKB-SubCell"/>
</dbReference>
<keyword evidence="4 7" id="KW-0698">rRNA processing</keyword>
<dbReference type="InterPro" id="IPR011082">
    <property type="entry name" value="Exosome-assoc_fac/DNA_repair"/>
</dbReference>
<dbReference type="Proteomes" id="UP000504615">
    <property type="component" value="Unplaced"/>
</dbReference>
<proteinExistence type="inferred from homology"/>
<comment type="function">
    <text evidence="7">Plays a role in the recruitment of the exosome to pre-rRNA to mediate the 3'-5' end processing of the 5.8S rRNA.</text>
</comment>
<evidence type="ECO:0000256" key="5">
    <source>
        <dbReference type="ARBA" id="ARBA00022884"/>
    </source>
</evidence>
<dbReference type="AlphaFoldDB" id="A0A6I9X090"/>
<dbReference type="PANTHER" id="PTHR15341">
    <property type="entry name" value="SUN-COR STEROID HORMONE RECEPTOR CO-REPRESSOR"/>
    <property type="match status" value="1"/>
</dbReference>
<comment type="subcellular location">
    <subcellularLocation>
        <location evidence="7">Cytoplasm</location>
    </subcellularLocation>
    <subcellularLocation>
        <location evidence="7">Nucleus</location>
        <location evidence="7">Nucleolus</location>
    </subcellularLocation>
    <subcellularLocation>
        <location evidence="1 7">Nucleus</location>
    </subcellularLocation>
</comment>
<dbReference type="OrthoDB" id="1421013at2759"/>
<dbReference type="GO" id="GO:0005730">
    <property type="term" value="C:nucleolus"/>
    <property type="evidence" value="ECO:0007669"/>
    <property type="project" value="UniProtKB-SubCell"/>
</dbReference>
<dbReference type="GO" id="GO:0000178">
    <property type="term" value="C:exosome (RNase complex)"/>
    <property type="evidence" value="ECO:0007669"/>
    <property type="project" value="TreeGrafter"/>
</dbReference>
<reference evidence="9" key="1">
    <citation type="submission" date="2025-08" db="UniProtKB">
        <authorList>
            <consortium name="RefSeq"/>
        </authorList>
    </citation>
    <scope>IDENTIFICATION</scope>
</reference>
<organism evidence="8 9">
    <name type="scientific">Pogonomyrmex barbatus</name>
    <name type="common">red harvester ant</name>
    <dbReference type="NCBI Taxonomy" id="144034"/>
    <lineage>
        <taxon>Eukaryota</taxon>
        <taxon>Metazoa</taxon>
        <taxon>Ecdysozoa</taxon>
        <taxon>Arthropoda</taxon>
        <taxon>Hexapoda</taxon>
        <taxon>Insecta</taxon>
        <taxon>Pterygota</taxon>
        <taxon>Neoptera</taxon>
        <taxon>Endopterygota</taxon>
        <taxon>Hymenoptera</taxon>
        <taxon>Apocrita</taxon>
        <taxon>Aculeata</taxon>
        <taxon>Formicoidea</taxon>
        <taxon>Formicidae</taxon>
        <taxon>Myrmicinae</taxon>
        <taxon>Pogonomyrmex</taxon>
    </lineage>
</organism>
<gene>
    <name evidence="9" type="primary">LOC105432677</name>
</gene>
<dbReference type="PANTHER" id="PTHR15341:SF3">
    <property type="entry name" value="NUCLEAR NUCLEIC ACID-BINDING PROTEIN C1D"/>
    <property type="match status" value="1"/>
</dbReference>
<evidence type="ECO:0000256" key="6">
    <source>
        <dbReference type="ARBA" id="ARBA00023242"/>
    </source>
</evidence>
<comment type="subunit">
    <text evidence="7">Monomer and homodimer.</text>
</comment>
<evidence type="ECO:0000256" key="4">
    <source>
        <dbReference type="ARBA" id="ARBA00022552"/>
    </source>
</evidence>
<keyword evidence="7" id="KW-0238">DNA-binding</keyword>
<evidence type="ECO:0000256" key="1">
    <source>
        <dbReference type="ARBA" id="ARBA00004123"/>
    </source>
</evidence>
<evidence type="ECO:0000256" key="3">
    <source>
        <dbReference type="ARBA" id="ARBA00015212"/>
    </source>
</evidence>
<dbReference type="GeneID" id="105432677"/>
<protein>
    <recommendedName>
        <fullName evidence="3 7">Nuclear nucleic acid-binding protein C1D</fullName>
    </recommendedName>
</protein>
<dbReference type="Pfam" id="PF04000">
    <property type="entry name" value="Sas10_Utp3"/>
    <property type="match status" value="1"/>
</dbReference>
<sequence length="144" mass="16987">MDADFEELSHDVNIIAKLKQFSDAVFKIQDMIEMISDSSLYNKLSNADKIKYNLLLSYSFNSLYWMYLRAEGIDPSKHRIRNENDRLKKAMVRAKQINDRNTLMPHLNKDAAKRFVRNSLWELKHKKQKGMEKETEKTQESSSV</sequence>
<keyword evidence="5 7" id="KW-0694">RNA-binding</keyword>
<evidence type="ECO:0000313" key="8">
    <source>
        <dbReference type="Proteomes" id="UP000504615"/>
    </source>
</evidence>
<evidence type="ECO:0000256" key="7">
    <source>
        <dbReference type="RuleBase" id="RU368003"/>
    </source>
</evidence>
<keyword evidence="8" id="KW-1185">Reference proteome</keyword>
<evidence type="ECO:0000256" key="2">
    <source>
        <dbReference type="ARBA" id="ARBA00009154"/>
    </source>
</evidence>
<accession>A0A6I9X090</accession>
<keyword evidence="7" id="KW-0963">Cytoplasm</keyword>
<keyword evidence="6 7" id="KW-0539">Nucleus</keyword>
<name>A0A6I9X090_9HYME</name>
<evidence type="ECO:0000313" key="9">
    <source>
        <dbReference type="RefSeq" id="XP_011645900.1"/>
    </source>
</evidence>
<dbReference type="KEGG" id="pbar:105432677"/>